<keyword evidence="9 12" id="KW-0675">Receptor</keyword>
<dbReference type="PANTHER" id="PTHR11394">
    <property type="entry name" value="TASTE RECEPTOR TYPE 2"/>
    <property type="match status" value="1"/>
</dbReference>
<evidence type="ECO:0000256" key="8">
    <source>
        <dbReference type="ARBA" id="ARBA00023136"/>
    </source>
</evidence>
<dbReference type="GO" id="GO:0016020">
    <property type="term" value="C:membrane"/>
    <property type="evidence" value="ECO:0007669"/>
    <property type="project" value="UniProtKB-SubCell"/>
</dbReference>
<feature type="non-terminal residue" evidence="14">
    <location>
        <position position="1"/>
    </location>
</feature>
<keyword evidence="15" id="KW-1185">Reference proteome</keyword>
<keyword evidence="6 13" id="KW-1133">Transmembrane helix</keyword>
<dbReference type="AlphaFoldDB" id="A0A7K7P228"/>
<evidence type="ECO:0000256" key="1">
    <source>
        <dbReference type="ARBA" id="ARBA00004141"/>
    </source>
</evidence>
<dbReference type="CDD" id="cd13950">
    <property type="entry name" value="7tm_TAS2R"/>
    <property type="match status" value="1"/>
</dbReference>
<keyword evidence="8 12" id="KW-0472">Membrane</keyword>
<evidence type="ECO:0000256" key="6">
    <source>
        <dbReference type="ARBA" id="ARBA00022989"/>
    </source>
</evidence>
<protein>
    <recommendedName>
        <fullName evidence="12">Taste receptor type 2</fullName>
    </recommendedName>
</protein>
<sequence>SPKQSNVTAYGATTVAIITLEALAGMWINAFILCVLCTGWVKKKTLNSNEKILLLLGCSRFWVLCLSWIHAFLSEIYPYCLPIHPIFQLLQSTYTVCNSSNLWVSACLCFFYCIKIANFRNRFFIYLKVKIDRTVPWLLFGSVIFSMIFGILVYNTTDKAACKNFNLTCFKNFWKVTTRIEEQFYPIFFLTGFLHTTSFMAVMFSAVFLLFSLWRHKCKMQTNSMNSLSMEAHIKAMKSILSFFIMYSINFMSLILTLVYSTKYNNHLIFLVYVIQHAFPGVHSLFLIFSNPKLEKTLLRILSHVKCKVCMR</sequence>
<evidence type="ECO:0000256" key="3">
    <source>
        <dbReference type="ARBA" id="ARBA00022480"/>
    </source>
</evidence>
<dbReference type="OrthoDB" id="8876749at2759"/>
<comment type="caution">
    <text evidence="14">The sequence shown here is derived from an EMBL/GenBank/DDBJ whole genome shotgun (WGS) entry which is preliminary data.</text>
</comment>
<evidence type="ECO:0000256" key="4">
    <source>
        <dbReference type="ARBA" id="ARBA00022606"/>
    </source>
</evidence>
<name>A0A7K7P228_ACRAR</name>
<feature type="transmembrane region" description="Helical" evidence="13">
    <location>
        <begin position="240"/>
        <end position="262"/>
    </location>
</feature>
<feature type="transmembrane region" description="Helical" evidence="13">
    <location>
        <begin position="15"/>
        <end position="41"/>
    </location>
</feature>
<keyword evidence="4 12" id="KW-0716">Sensory transduction</keyword>
<comment type="similarity">
    <text evidence="2 11">Belongs to the G-protein coupled receptor T2R family.</text>
</comment>
<keyword evidence="10 12" id="KW-0807">Transducer</keyword>
<organism evidence="14 15">
    <name type="scientific">Acrocephalus arundinaceus</name>
    <name type="common">Great reed-warbler</name>
    <dbReference type="NCBI Taxonomy" id="39621"/>
    <lineage>
        <taxon>Eukaryota</taxon>
        <taxon>Metazoa</taxon>
        <taxon>Chordata</taxon>
        <taxon>Craniata</taxon>
        <taxon>Vertebrata</taxon>
        <taxon>Euteleostomi</taxon>
        <taxon>Archelosauria</taxon>
        <taxon>Archosauria</taxon>
        <taxon>Dinosauria</taxon>
        <taxon>Saurischia</taxon>
        <taxon>Theropoda</taxon>
        <taxon>Coelurosauria</taxon>
        <taxon>Aves</taxon>
        <taxon>Neognathae</taxon>
        <taxon>Neoaves</taxon>
        <taxon>Telluraves</taxon>
        <taxon>Australaves</taxon>
        <taxon>Passeriformes</taxon>
        <taxon>Sylvioidea</taxon>
        <taxon>Sylviidae</taxon>
        <taxon>Acrocephalinae</taxon>
        <taxon>Acrocephalus</taxon>
    </lineage>
</organism>
<evidence type="ECO:0000256" key="11">
    <source>
        <dbReference type="RuleBase" id="RU004423"/>
    </source>
</evidence>
<dbReference type="InterPro" id="IPR007960">
    <property type="entry name" value="TAS2R"/>
</dbReference>
<comment type="subcellular location">
    <subcellularLocation>
        <location evidence="1 12">Membrane</location>
        <topology evidence="1 12">Multi-pass membrane protein</topology>
    </subcellularLocation>
</comment>
<dbReference type="Gene3D" id="1.20.1070.10">
    <property type="entry name" value="Rhodopsin 7-helix transmembrane proteins"/>
    <property type="match status" value="1"/>
</dbReference>
<dbReference type="Proteomes" id="UP000549775">
    <property type="component" value="Unassembled WGS sequence"/>
</dbReference>
<keyword evidence="7 12" id="KW-0297">G-protein coupled receptor</keyword>
<keyword evidence="5 12" id="KW-0812">Transmembrane</keyword>
<dbReference type="GO" id="GO:0004930">
    <property type="term" value="F:G protein-coupled receptor activity"/>
    <property type="evidence" value="ECO:0007669"/>
    <property type="project" value="UniProtKB-KW"/>
</dbReference>
<evidence type="ECO:0000256" key="9">
    <source>
        <dbReference type="ARBA" id="ARBA00023170"/>
    </source>
</evidence>
<evidence type="ECO:0000256" key="2">
    <source>
        <dbReference type="ARBA" id="ARBA00007376"/>
    </source>
</evidence>
<dbReference type="EMBL" id="VZST01000036">
    <property type="protein sequence ID" value="NWZ61634.1"/>
    <property type="molecule type" value="Genomic_DNA"/>
</dbReference>
<keyword evidence="3 12" id="KW-0919">Taste</keyword>
<evidence type="ECO:0000256" key="5">
    <source>
        <dbReference type="ARBA" id="ARBA00022692"/>
    </source>
</evidence>
<gene>
    <name evidence="14" type="primary">Tas2r9_0</name>
    <name evidence="14" type="ORF">ACRARU_R00039</name>
</gene>
<feature type="transmembrane region" description="Helical" evidence="13">
    <location>
        <begin position="268"/>
        <end position="290"/>
    </location>
</feature>
<evidence type="ECO:0000313" key="14">
    <source>
        <dbReference type="EMBL" id="NWZ61634.1"/>
    </source>
</evidence>
<dbReference type="Pfam" id="PF05296">
    <property type="entry name" value="TAS2R"/>
    <property type="match status" value="1"/>
</dbReference>
<feature type="transmembrane region" description="Helical" evidence="13">
    <location>
        <begin position="93"/>
        <end position="114"/>
    </location>
</feature>
<evidence type="ECO:0000256" key="13">
    <source>
        <dbReference type="SAM" id="Phobius"/>
    </source>
</evidence>
<proteinExistence type="inferred from homology"/>
<feature type="transmembrane region" description="Helical" evidence="13">
    <location>
        <begin position="53"/>
        <end position="73"/>
    </location>
</feature>
<dbReference type="PANTHER" id="PTHR11394:SF47">
    <property type="entry name" value="TASTE RECEPTOR TYPE 2 MEMBER 40"/>
    <property type="match status" value="1"/>
</dbReference>
<feature type="transmembrane region" description="Helical" evidence="13">
    <location>
        <begin position="184"/>
        <end position="211"/>
    </location>
</feature>
<accession>A0A7K7P228</accession>
<feature type="non-terminal residue" evidence="14">
    <location>
        <position position="312"/>
    </location>
</feature>
<dbReference type="SUPFAM" id="SSF81321">
    <property type="entry name" value="Family A G protein-coupled receptor-like"/>
    <property type="match status" value="1"/>
</dbReference>
<reference evidence="14 15" key="1">
    <citation type="submission" date="2019-09" db="EMBL/GenBank/DDBJ databases">
        <title>Bird 10,000 Genomes (B10K) Project - Family phase.</title>
        <authorList>
            <person name="Zhang G."/>
        </authorList>
    </citation>
    <scope>NUCLEOTIDE SEQUENCE [LARGE SCALE GENOMIC DNA]</scope>
    <source>
        <strain evidence="14">OUT-0054</strain>
        <tissue evidence="14">Blood</tissue>
    </source>
</reference>
<dbReference type="FunFam" id="1.20.1070.10:FF:000055">
    <property type="entry name" value="Taste receptor type 2"/>
    <property type="match status" value="1"/>
</dbReference>
<evidence type="ECO:0000313" key="15">
    <source>
        <dbReference type="Proteomes" id="UP000549775"/>
    </source>
</evidence>
<evidence type="ECO:0000256" key="7">
    <source>
        <dbReference type="ARBA" id="ARBA00023040"/>
    </source>
</evidence>
<evidence type="ECO:0000256" key="12">
    <source>
        <dbReference type="RuleBase" id="RU004424"/>
    </source>
</evidence>
<dbReference type="GO" id="GO:0033038">
    <property type="term" value="F:bitter taste receptor activity"/>
    <property type="evidence" value="ECO:0007669"/>
    <property type="project" value="InterPro"/>
</dbReference>
<feature type="transmembrane region" description="Helical" evidence="13">
    <location>
        <begin position="135"/>
        <end position="154"/>
    </location>
</feature>
<evidence type="ECO:0000256" key="10">
    <source>
        <dbReference type="ARBA" id="ARBA00023224"/>
    </source>
</evidence>